<evidence type="ECO:0000256" key="1">
    <source>
        <dbReference type="ARBA" id="ARBA00007162"/>
    </source>
</evidence>
<evidence type="ECO:0000256" key="3">
    <source>
        <dbReference type="SAM" id="SignalP"/>
    </source>
</evidence>
<dbReference type="NCBIfam" id="TIGR01098">
    <property type="entry name" value="3A0109s03R"/>
    <property type="match status" value="1"/>
</dbReference>
<dbReference type="RefSeq" id="WP_345336476.1">
    <property type="nucleotide sequence ID" value="NZ_BAABJZ010000097.1"/>
</dbReference>
<protein>
    <submittedName>
        <fullName evidence="4">Selenate ABC transporter substrate-binding protein</fullName>
    </submittedName>
</protein>
<feature type="signal peptide" evidence="3">
    <location>
        <begin position="1"/>
        <end position="21"/>
    </location>
</feature>
<reference evidence="5" key="1">
    <citation type="journal article" date="2019" name="Int. J. Syst. Evol. Microbiol.">
        <title>The Global Catalogue of Microorganisms (GCM) 10K type strain sequencing project: providing services to taxonomists for standard genome sequencing and annotation.</title>
        <authorList>
            <consortium name="The Broad Institute Genomics Platform"/>
            <consortium name="The Broad Institute Genome Sequencing Center for Infectious Disease"/>
            <person name="Wu L."/>
            <person name="Ma J."/>
        </authorList>
    </citation>
    <scope>NUCLEOTIDE SEQUENCE [LARGE SCALE GENOMIC DNA]</scope>
    <source>
        <strain evidence="5">JCM 18401</strain>
    </source>
</reference>
<evidence type="ECO:0000256" key="2">
    <source>
        <dbReference type="ARBA" id="ARBA00022729"/>
    </source>
</evidence>
<keyword evidence="2 3" id="KW-0732">Signal</keyword>
<accession>A0ABP9F9B3</accession>
<proteinExistence type="inferred from homology"/>
<dbReference type="PANTHER" id="PTHR35841">
    <property type="entry name" value="PHOSPHONATES-BINDING PERIPLASMIC PROTEIN"/>
    <property type="match status" value="1"/>
</dbReference>
<dbReference type="NCBIfam" id="TIGR04553">
    <property type="entry name" value="ABC_peri_selen"/>
    <property type="match status" value="1"/>
</dbReference>
<organism evidence="4 5">
    <name type="scientific">Ferrimonas pelagia</name>
    <dbReference type="NCBI Taxonomy" id="1177826"/>
    <lineage>
        <taxon>Bacteria</taxon>
        <taxon>Pseudomonadati</taxon>
        <taxon>Pseudomonadota</taxon>
        <taxon>Gammaproteobacteria</taxon>
        <taxon>Alteromonadales</taxon>
        <taxon>Ferrimonadaceae</taxon>
        <taxon>Ferrimonas</taxon>
    </lineage>
</organism>
<keyword evidence="5" id="KW-1185">Reference proteome</keyword>
<comment type="caution">
    <text evidence="4">The sequence shown here is derived from an EMBL/GenBank/DDBJ whole genome shotgun (WGS) entry which is preliminary data.</text>
</comment>
<name>A0ABP9F9B3_9GAMM</name>
<dbReference type="InterPro" id="IPR030836">
    <property type="entry name" value="ABC_peri_PhnD-like"/>
</dbReference>
<dbReference type="SUPFAM" id="SSF53850">
    <property type="entry name" value="Periplasmic binding protein-like II"/>
    <property type="match status" value="1"/>
</dbReference>
<dbReference type="EMBL" id="BAABJZ010000097">
    <property type="protein sequence ID" value="GAA4896498.1"/>
    <property type="molecule type" value="Genomic_DNA"/>
</dbReference>
<dbReference type="Pfam" id="PF12974">
    <property type="entry name" value="Phosphonate-bd"/>
    <property type="match status" value="1"/>
</dbReference>
<evidence type="ECO:0000313" key="5">
    <source>
        <dbReference type="Proteomes" id="UP001499988"/>
    </source>
</evidence>
<gene>
    <name evidence="4" type="ORF">GCM10023333_32180</name>
</gene>
<evidence type="ECO:0000313" key="4">
    <source>
        <dbReference type="EMBL" id="GAA4896498.1"/>
    </source>
</evidence>
<dbReference type="PANTHER" id="PTHR35841:SF1">
    <property type="entry name" value="PHOSPHONATES-BINDING PERIPLASMIC PROTEIN"/>
    <property type="match status" value="1"/>
</dbReference>
<sequence>MLRRALSSCLLSLIMISGVQAQTLFFTAIPDQDETQLRTRFEQVGTYLSAELGVEVKYIPVKSYSAAVTAFRNDQVHLAWFGGLSGVQARQLVPGSRAIAQGAVDPNFKSYLIAHADTQLGPQTELDKTVLGGMTFTYGSKGSTSGRLMPQFFIEQSMGKAEQVFSRVGFSGDHSRTITQVEAGVYQLGAVNYKVWNRAVAEGSVDLNKVSKIWETPGYPDYHWTVRGDVDARFGAGFTDKLQQALLDLDDPVILAAFPREKFIEADNDDFTPVADVARELGLLR</sequence>
<comment type="similarity">
    <text evidence="1">Belongs to the phosphate/phosphite/phosphonate binding protein family.</text>
</comment>
<dbReference type="InterPro" id="IPR005770">
    <property type="entry name" value="PhnD"/>
</dbReference>
<dbReference type="Gene3D" id="3.40.190.10">
    <property type="entry name" value="Periplasmic binding protein-like II"/>
    <property type="match status" value="2"/>
</dbReference>
<dbReference type="Proteomes" id="UP001499988">
    <property type="component" value="Unassembled WGS sequence"/>
</dbReference>
<feature type="chain" id="PRO_5046064399" evidence="3">
    <location>
        <begin position="22"/>
        <end position="285"/>
    </location>
</feature>